<sequence>MKTKELMVYVAHRLGNRSNYGATLLNKALYFIDNVHYLRNGIPISEFTYIKQAFGPTPEPALFLSLRDELVNANDLVFVQNDFFGRIQKRLFAGREPRWELFSTDEIATIDKVISEIADYNGSEISELSHQYPAWQVAAEKEELPFHTFLLSFKTPDEHDLAWAKLQIEECSGS</sequence>
<dbReference type="RefSeq" id="WP_236676155.1">
    <property type="nucleotide sequence ID" value="NZ_JAERRB010000006.1"/>
</dbReference>
<reference evidence="2 3" key="1">
    <citation type="submission" date="2021-01" db="EMBL/GenBank/DDBJ databases">
        <title>Chryseolinea sp. Jin1 Genome sequencing and assembly.</title>
        <authorList>
            <person name="Kim I."/>
        </authorList>
    </citation>
    <scope>NUCLEOTIDE SEQUENCE [LARGE SCALE GENOMIC DNA]</scope>
    <source>
        <strain evidence="2 3">Jin1</strain>
    </source>
</reference>
<dbReference type="Pfam" id="PF13274">
    <property type="entry name" value="SocA_Panacea"/>
    <property type="match status" value="1"/>
</dbReference>
<evidence type="ECO:0000259" key="1">
    <source>
        <dbReference type="Pfam" id="PF13274"/>
    </source>
</evidence>
<feature type="domain" description="Antitoxin SocA-like Panacea" evidence="1">
    <location>
        <begin position="25"/>
        <end position="136"/>
    </location>
</feature>
<dbReference type="Proteomes" id="UP000613030">
    <property type="component" value="Unassembled WGS sequence"/>
</dbReference>
<proteinExistence type="predicted"/>
<evidence type="ECO:0000313" key="3">
    <source>
        <dbReference type="Proteomes" id="UP000613030"/>
    </source>
</evidence>
<dbReference type="EMBL" id="JAERRB010000006">
    <property type="protein sequence ID" value="MBL0743238.1"/>
    <property type="molecule type" value="Genomic_DNA"/>
</dbReference>
<dbReference type="InterPro" id="IPR025272">
    <property type="entry name" value="SocA_Panacea"/>
</dbReference>
<name>A0ABS1KUT7_9BACT</name>
<gene>
    <name evidence="2" type="ORF">JI741_18545</name>
</gene>
<protein>
    <submittedName>
        <fullName evidence="2">SocA family protein</fullName>
    </submittedName>
</protein>
<accession>A0ABS1KUT7</accession>
<evidence type="ECO:0000313" key="2">
    <source>
        <dbReference type="EMBL" id="MBL0743238.1"/>
    </source>
</evidence>
<keyword evidence="3" id="KW-1185">Reference proteome</keyword>
<comment type="caution">
    <text evidence="2">The sequence shown here is derived from an EMBL/GenBank/DDBJ whole genome shotgun (WGS) entry which is preliminary data.</text>
</comment>
<organism evidence="2 3">
    <name type="scientific">Chryseolinea lacunae</name>
    <dbReference type="NCBI Taxonomy" id="2801331"/>
    <lineage>
        <taxon>Bacteria</taxon>
        <taxon>Pseudomonadati</taxon>
        <taxon>Bacteroidota</taxon>
        <taxon>Cytophagia</taxon>
        <taxon>Cytophagales</taxon>
        <taxon>Fulvivirgaceae</taxon>
        <taxon>Chryseolinea</taxon>
    </lineage>
</organism>